<protein>
    <recommendedName>
        <fullName evidence="6">Protein kinase domain-containing protein</fullName>
    </recommendedName>
</protein>
<keyword evidence="1" id="KW-0723">Serine/threonine-protein kinase</keyword>
<evidence type="ECO:0000256" key="2">
    <source>
        <dbReference type="ARBA" id="ARBA00022679"/>
    </source>
</evidence>
<dbReference type="InterPro" id="IPR008271">
    <property type="entry name" value="Ser/Thr_kinase_AS"/>
</dbReference>
<proteinExistence type="predicted"/>
<evidence type="ECO:0000256" key="5">
    <source>
        <dbReference type="ARBA" id="ARBA00022840"/>
    </source>
</evidence>
<evidence type="ECO:0000313" key="8">
    <source>
        <dbReference type="Proteomes" id="UP000293195"/>
    </source>
</evidence>
<gene>
    <name evidence="7" type="ORF">AA0119_g7643</name>
</gene>
<keyword evidence="4" id="KW-0418">Kinase</keyword>
<dbReference type="PANTHER" id="PTHR45646:SF11">
    <property type="entry name" value="SERINE_THREONINE-PROTEIN KINASE DOA"/>
    <property type="match status" value="1"/>
</dbReference>
<comment type="caution">
    <text evidence="7">The sequence shown here is derived from an EMBL/GenBank/DDBJ whole genome shotgun (WGS) entry which is preliminary data.</text>
</comment>
<evidence type="ECO:0000313" key="7">
    <source>
        <dbReference type="EMBL" id="RYN97156.1"/>
    </source>
</evidence>
<dbReference type="PANTHER" id="PTHR45646">
    <property type="entry name" value="SERINE/THREONINE-PROTEIN KINASE DOA-RELATED"/>
    <property type="match status" value="1"/>
</dbReference>
<dbReference type="InterPro" id="IPR011009">
    <property type="entry name" value="Kinase-like_dom_sf"/>
</dbReference>
<evidence type="ECO:0000256" key="4">
    <source>
        <dbReference type="ARBA" id="ARBA00022777"/>
    </source>
</evidence>
<accession>A0ABY0G4U1</accession>
<keyword evidence="2" id="KW-0808">Transferase</keyword>
<evidence type="ECO:0000259" key="6">
    <source>
        <dbReference type="PROSITE" id="PS50011"/>
    </source>
</evidence>
<organism evidence="7 8">
    <name type="scientific">Alternaria tenuissima</name>
    <dbReference type="NCBI Taxonomy" id="119927"/>
    <lineage>
        <taxon>Eukaryota</taxon>
        <taxon>Fungi</taxon>
        <taxon>Dikarya</taxon>
        <taxon>Ascomycota</taxon>
        <taxon>Pezizomycotina</taxon>
        <taxon>Dothideomycetes</taxon>
        <taxon>Pleosporomycetidae</taxon>
        <taxon>Pleosporales</taxon>
        <taxon>Pleosporineae</taxon>
        <taxon>Pleosporaceae</taxon>
        <taxon>Alternaria</taxon>
        <taxon>Alternaria sect. Alternaria</taxon>
        <taxon>Alternaria alternata complex</taxon>
    </lineage>
</organism>
<keyword evidence="5" id="KW-0067">ATP-binding</keyword>
<dbReference type="PROSITE" id="PS00108">
    <property type="entry name" value="PROTEIN_KINASE_ST"/>
    <property type="match status" value="1"/>
</dbReference>
<feature type="domain" description="Protein kinase" evidence="6">
    <location>
        <begin position="1"/>
        <end position="258"/>
    </location>
</feature>
<dbReference type="Pfam" id="PF00069">
    <property type="entry name" value="Pkinase"/>
    <property type="match status" value="1"/>
</dbReference>
<dbReference type="InterPro" id="IPR000719">
    <property type="entry name" value="Prot_kinase_dom"/>
</dbReference>
<keyword evidence="3" id="KW-0547">Nucleotide-binding</keyword>
<evidence type="ECO:0000256" key="3">
    <source>
        <dbReference type="ARBA" id="ARBA00022741"/>
    </source>
</evidence>
<keyword evidence="8" id="KW-1185">Reference proteome</keyword>
<dbReference type="Proteomes" id="UP000293195">
    <property type="component" value="Unassembled WGS sequence"/>
</dbReference>
<dbReference type="SUPFAM" id="SSF56112">
    <property type="entry name" value="Protein kinase-like (PK-like)"/>
    <property type="match status" value="1"/>
</dbReference>
<evidence type="ECO:0000256" key="1">
    <source>
        <dbReference type="ARBA" id="ARBA00022527"/>
    </source>
</evidence>
<dbReference type="PROSITE" id="PS50011">
    <property type="entry name" value="PROTEIN_KINASE_DOM"/>
    <property type="match status" value="1"/>
</dbReference>
<name>A0ABY0G4U1_9PLEO</name>
<dbReference type="EMBL" id="PDXF01000031">
    <property type="protein sequence ID" value="RYN97156.1"/>
    <property type="molecule type" value="Genomic_DNA"/>
</dbReference>
<dbReference type="Gene3D" id="1.10.510.10">
    <property type="entry name" value="Transferase(Phosphotransferase) domain 1"/>
    <property type="match status" value="1"/>
</dbReference>
<reference evidence="8" key="1">
    <citation type="journal article" date="2019" name="bioRxiv">
        <title>Genomics, evolutionary history and diagnostics of the Alternaria alternata species group including apple and Asian pear pathotypes.</title>
        <authorList>
            <person name="Armitage A.D."/>
            <person name="Cockerton H.M."/>
            <person name="Sreenivasaprasad S."/>
            <person name="Woodhall J.W."/>
            <person name="Lane C.R."/>
            <person name="Harrison R.J."/>
            <person name="Clarkson J.P."/>
        </authorList>
    </citation>
    <scope>NUCLEOTIDE SEQUENCE [LARGE SCALE GENOMIC DNA]</scope>
    <source>
        <strain evidence="8">FERA 635</strain>
    </source>
</reference>
<sequence length="276" mass="31818">MWDSFKDLLNRNPAHCFTDELLRAGLSQVFLALDYLHTEAKIIHTDIKADNILIEIEDQDILEAFVDAEMTSPSPRKVVDGKPIYATRQFGLPKEYGRVVLGDFGSAVRGDKPQIHDAQPDVYRCPEVMLKTKWGYPADIWNVGAMIWDLYEDKHLFYGIDPIEKRYLTRAHLPELVAMLGPPPMDMLERGARSKEFFDGDGNWIAEINILQGLTLERSEDNLDGEKKEDFLRFVRCMLQWRPEDRWTAKELLGHPWIKGNLDDRDESEGMEVALP</sequence>
<dbReference type="InterPro" id="IPR051175">
    <property type="entry name" value="CLK_kinases"/>
</dbReference>
<dbReference type="SMART" id="SM00220">
    <property type="entry name" value="S_TKc"/>
    <property type="match status" value="1"/>
</dbReference>